<dbReference type="Proteomes" id="UP000029223">
    <property type="component" value="Unassembled WGS sequence"/>
</dbReference>
<evidence type="ECO:0000313" key="2">
    <source>
        <dbReference type="Proteomes" id="UP000029223"/>
    </source>
</evidence>
<accession>A0ABQ0J9Y6</accession>
<protein>
    <recommendedName>
        <fullName evidence="3">Membrane transporter protein</fullName>
    </recommendedName>
</protein>
<evidence type="ECO:0000313" key="1">
    <source>
        <dbReference type="EMBL" id="GAL25578.1"/>
    </source>
</evidence>
<name>A0ABQ0J9Y6_9VIBR</name>
<keyword evidence="2" id="KW-1185">Reference proteome</keyword>
<reference evidence="2" key="1">
    <citation type="submission" date="2014-09" db="EMBL/GenBank/DDBJ databases">
        <title>Vibrio variabilis JCM 19239. (C206) whole genome shotgun sequence.</title>
        <authorList>
            <person name="Sawabe T."/>
            <person name="Meirelles P."/>
            <person name="Nakanishi M."/>
            <person name="Sayaka M."/>
            <person name="Hattori M."/>
            <person name="Ohkuma M."/>
        </authorList>
    </citation>
    <scope>NUCLEOTIDE SEQUENCE [LARGE SCALE GENOMIC DNA]</scope>
    <source>
        <strain evidence="2">JCM 19239</strain>
    </source>
</reference>
<organism evidence="1 2">
    <name type="scientific">Vibrio variabilis</name>
    <dbReference type="NCBI Taxonomy" id="990271"/>
    <lineage>
        <taxon>Bacteria</taxon>
        <taxon>Pseudomonadati</taxon>
        <taxon>Pseudomonadota</taxon>
        <taxon>Gammaproteobacteria</taxon>
        <taxon>Vibrionales</taxon>
        <taxon>Vibrionaceae</taxon>
        <taxon>Vibrio</taxon>
    </lineage>
</organism>
<dbReference type="EMBL" id="BBMS01000011">
    <property type="protein sequence ID" value="GAL25578.1"/>
    <property type="molecule type" value="Genomic_DNA"/>
</dbReference>
<gene>
    <name evidence="1" type="ORF">JCM19239_519</name>
</gene>
<evidence type="ECO:0008006" key="3">
    <source>
        <dbReference type="Google" id="ProtNLM"/>
    </source>
</evidence>
<sequence length="47" mass="5004">MEFIEPSMLVILAIVAFAAGFIDAVAGGGGMLTVPAYCHWVFLHISH</sequence>
<comment type="caution">
    <text evidence="1">The sequence shown here is derived from an EMBL/GenBank/DDBJ whole genome shotgun (WGS) entry which is preliminary data.</text>
</comment>
<proteinExistence type="predicted"/>